<dbReference type="Proteomes" id="UP000271624">
    <property type="component" value="Unassembled WGS sequence"/>
</dbReference>
<dbReference type="SMART" id="SM00342">
    <property type="entry name" value="HTH_ARAC"/>
    <property type="match status" value="1"/>
</dbReference>
<evidence type="ECO:0000256" key="3">
    <source>
        <dbReference type="ARBA" id="ARBA00023163"/>
    </source>
</evidence>
<evidence type="ECO:0000259" key="4">
    <source>
        <dbReference type="PROSITE" id="PS01124"/>
    </source>
</evidence>
<keyword evidence="1" id="KW-0805">Transcription regulation</keyword>
<dbReference type="PROSITE" id="PS00041">
    <property type="entry name" value="HTH_ARAC_FAMILY_1"/>
    <property type="match status" value="1"/>
</dbReference>
<dbReference type="InterPro" id="IPR020449">
    <property type="entry name" value="Tscrpt_reg_AraC-type_HTH"/>
</dbReference>
<evidence type="ECO:0000313" key="5">
    <source>
        <dbReference type="EMBL" id="RUT01386.1"/>
    </source>
</evidence>
<dbReference type="InterPro" id="IPR050204">
    <property type="entry name" value="AraC_XylS_family_regulators"/>
</dbReference>
<accession>A0A3S1IS11</accession>
<dbReference type="RefSeq" id="WP_127085060.1">
    <property type="nucleotide sequence ID" value="NZ_RSCL01000020.1"/>
</dbReference>
<dbReference type="PANTHER" id="PTHR46796">
    <property type="entry name" value="HTH-TYPE TRANSCRIPTIONAL ACTIVATOR RHAS-RELATED"/>
    <property type="match status" value="1"/>
</dbReference>
<dbReference type="PANTHER" id="PTHR46796:SF6">
    <property type="entry name" value="ARAC SUBFAMILY"/>
    <property type="match status" value="1"/>
</dbReference>
<dbReference type="Gene3D" id="1.10.10.60">
    <property type="entry name" value="Homeodomain-like"/>
    <property type="match status" value="2"/>
</dbReference>
<evidence type="ECO:0000313" key="6">
    <source>
        <dbReference type="Proteomes" id="UP000271624"/>
    </source>
</evidence>
<dbReference type="GO" id="GO:0003700">
    <property type="term" value="F:DNA-binding transcription factor activity"/>
    <property type="evidence" value="ECO:0007669"/>
    <property type="project" value="InterPro"/>
</dbReference>
<dbReference type="InterPro" id="IPR018062">
    <property type="entry name" value="HTH_AraC-typ_CS"/>
</dbReference>
<keyword evidence="2" id="KW-0238">DNA-binding</keyword>
<keyword evidence="3" id="KW-0804">Transcription</keyword>
<feature type="domain" description="HTH araC/xylS-type" evidence="4">
    <location>
        <begin position="195"/>
        <end position="292"/>
    </location>
</feature>
<dbReference type="InterPro" id="IPR009057">
    <property type="entry name" value="Homeodomain-like_sf"/>
</dbReference>
<evidence type="ECO:0000256" key="2">
    <source>
        <dbReference type="ARBA" id="ARBA00023125"/>
    </source>
</evidence>
<comment type="caution">
    <text evidence="5">The sequence shown here is derived from an EMBL/GenBank/DDBJ whole genome shotgun (WGS) entry which is preliminary data.</text>
</comment>
<dbReference type="InterPro" id="IPR018060">
    <property type="entry name" value="HTH_AraC"/>
</dbReference>
<dbReference type="Pfam" id="PF12833">
    <property type="entry name" value="HTH_18"/>
    <property type="match status" value="1"/>
</dbReference>
<dbReference type="EMBL" id="RSCL01000020">
    <property type="protein sequence ID" value="RUT01386.1"/>
    <property type="molecule type" value="Genomic_DNA"/>
</dbReference>
<dbReference type="PRINTS" id="PR00032">
    <property type="entry name" value="HTHARAC"/>
</dbReference>
<keyword evidence="6" id="KW-1185">Reference proteome</keyword>
<reference evidence="5" key="1">
    <citation type="submission" date="2018-12" db="EMBL/GenBank/DDBJ databases">
        <authorList>
            <person name="Will S."/>
            <person name="Neumann-Schaal M."/>
            <person name="Henke P."/>
        </authorList>
    </citation>
    <scope>NUCLEOTIDE SEQUENCE</scope>
    <source>
        <strain evidence="5">PCC 7102</strain>
    </source>
</reference>
<evidence type="ECO:0000256" key="1">
    <source>
        <dbReference type="ARBA" id="ARBA00023015"/>
    </source>
</evidence>
<organism evidence="5 6">
    <name type="scientific">Dulcicalothrix desertica PCC 7102</name>
    <dbReference type="NCBI Taxonomy" id="232991"/>
    <lineage>
        <taxon>Bacteria</taxon>
        <taxon>Bacillati</taxon>
        <taxon>Cyanobacteriota</taxon>
        <taxon>Cyanophyceae</taxon>
        <taxon>Nostocales</taxon>
        <taxon>Calotrichaceae</taxon>
        <taxon>Dulcicalothrix</taxon>
    </lineage>
</organism>
<dbReference type="GO" id="GO:0043565">
    <property type="term" value="F:sequence-specific DNA binding"/>
    <property type="evidence" value="ECO:0007669"/>
    <property type="project" value="InterPro"/>
</dbReference>
<reference evidence="5" key="2">
    <citation type="journal article" date="2019" name="Genome Biol. Evol.">
        <title>Day and night: Metabolic profiles and evolutionary relationships of six axenic non-marine cyanobacteria.</title>
        <authorList>
            <person name="Will S.E."/>
            <person name="Henke P."/>
            <person name="Boedeker C."/>
            <person name="Huang S."/>
            <person name="Brinkmann H."/>
            <person name="Rohde M."/>
            <person name="Jarek M."/>
            <person name="Friedl T."/>
            <person name="Seufert S."/>
            <person name="Schumacher M."/>
            <person name="Overmann J."/>
            <person name="Neumann-Schaal M."/>
            <person name="Petersen J."/>
        </authorList>
    </citation>
    <scope>NUCLEOTIDE SEQUENCE [LARGE SCALE GENOMIC DNA]</scope>
    <source>
        <strain evidence="5">PCC 7102</strain>
    </source>
</reference>
<dbReference type="SUPFAM" id="SSF46689">
    <property type="entry name" value="Homeodomain-like"/>
    <property type="match status" value="2"/>
</dbReference>
<protein>
    <submittedName>
        <fullName evidence="5">AraC family transcriptional regulator</fullName>
    </submittedName>
</protein>
<dbReference type="AlphaFoldDB" id="A0A3S1IS11"/>
<dbReference type="OrthoDB" id="516605at2"/>
<dbReference type="PROSITE" id="PS01124">
    <property type="entry name" value="HTH_ARAC_FAMILY_2"/>
    <property type="match status" value="1"/>
</dbReference>
<gene>
    <name evidence="5" type="ORF">DSM106972_069370</name>
</gene>
<proteinExistence type="predicted"/>
<name>A0A3S1IS11_9CYAN</name>
<sequence length="292" mass="32868">MLVCQSPAADVTKVESRRRILPVPPLICSHKAGWENICLEYYQLPAFEIPAHYQSDYTIVIHVSCQRLKRKLDECFCTEDIKVGDIAVIPPGVIHSYTTQQSELIILTLSEKLISQAKSQDFEEAEILPHFAKPDPLIYQIGVALKATLTSNTVGSYAYAESMGIALAAHLVQNYSLHKQQCNECCKGLPSSKLLKINQFICNHLSEDLLIGSMAREIGMSKYHFARLFKESTGMSPYQYLIKCRIERAKILLRDKTARISEVASTVGFSDQSQFTRHFKRLVGATPQQVRS</sequence>